<name>A0A2W5PHE4_VARPD</name>
<proteinExistence type="inferred from homology"/>
<dbReference type="InterPro" id="IPR045865">
    <property type="entry name" value="ACT-like_dom_sf"/>
</dbReference>
<evidence type="ECO:0000313" key="10">
    <source>
        <dbReference type="EMBL" id="PZQ63938.1"/>
    </source>
</evidence>
<evidence type="ECO:0000256" key="6">
    <source>
        <dbReference type="ARBA" id="ARBA00023163"/>
    </source>
</evidence>
<feature type="domain" description="Transcription factor NikR nickel binding C-terminal" evidence="9">
    <location>
        <begin position="68"/>
        <end position="143"/>
    </location>
</feature>
<dbReference type="InterPro" id="IPR022988">
    <property type="entry name" value="Ni_resp_reg_NikR"/>
</dbReference>
<evidence type="ECO:0000256" key="4">
    <source>
        <dbReference type="ARBA" id="ARBA00023015"/>
    </source>
</evidence>
<dbReference type="InterPro" id="IPR050192">
    <property type="entry name" value="CopG/NikR_regulator"/>
</dbReference>
<evidence type="ECO:0000259" key="9">
    <source>
        <dbReference type="Pfam" id="PF08753"/>
    </source>
</evidence>
<feature type="binding site" evidence="7">
    <location>
        <position position="104"/>
    </location>
    <ligand>
        <name>Ni(2+)</name>
        <dbReference type="ChEBI" id="CHEBI:49786"/>
    </ligand>
</feature>
<dbReference type="GO" id="GO:0003700">
    <property type="term" value="F:DNA-binding transcription factor activity"/>
    <property type="evidence" value="ECO:0007669"/>
    <property type="project" value="UniProtKB-UniRule"/>
</dbReference>
<keyword evidence="2 7" id="KW-0533">Nickel</keyword>
<dbReference type="Proteomes" id="UP000249135">
    <property type="component" value="Unassembled WGS sequence"/>
</dbReference>
<dbReference type="GO" id="GO:0003677">
    <property type="term" value="F:DNA binding"/>
    <property type="evidence" value="ECO:0007669"/>
    <property type="project" value="UniProtKB-KW"/>
</dbReference>
<dbReference type="EMBL" id="QFPP01000572">
    <property type="protein sequence ID" value="PZQ63938.1"/>
    <property type="molecule type" value="Genomic_DNA"/>
</dbReference>
<keyword evidence="4 7" id="KW-0805">Transcription regulation</keyword>
<comment type="similarity">
    <text evidence="1 7">Belongs to the transcriptional regulatory CopG/NikR family.</text>
</comment>
<dbReference type="AlphaFoldDB" id="A0A2W5PHE4"/>
<dbReference type="GO" id="GO:0016151">
    <property type="term" value="F:nickel cation binding"/>
    <property type="evidence" value="ECO:0007669"/>
    <property type="project" value="UniProtKB-UniRule"/>
</dbReference>
<comment type="caution">
    <text evidence="10">The sequence shown here is derived from an EMBL/GenBank/DDBJ whole genome shotgun (WGS) entry which is preliminary data.</text>
</comment>
<evidence type="ECO:0000256" key="2">
    <source>
        <dbReference type="ARBA" id="ARBA00022596"/>
    </source>
</evidence>
<comment type="cofactor">
    <cofactor evidence="7">
        <name>Ni(2+)</name>
        <dbReference type="ChEBI" id="CHEBI:49786"/>
    </cofactor>
    <text evidence="7">Binds 1 nickel ion per subunit.</text>
</comment>
<sequence>MQRFTISLDDALAQQFDAFIAEQGYDNRSEAVRDLIRSRLGSASLGPADGPAKAAGARRARGEAPWCVANVSYVYDHHEQTVTARVLDLQHDHHDLVITSLHTHLDHDHCLETVVLRGPTPAVQACAQQLIALRGVRHGNIHLVPLGAAGRAHAHGGHAHTHFRPLN</sequence>
<reference evidence="10 11" key="1">
    <citation type="submission" date="2017-08" db="EMBL/GenBank/DDBJ databases">
        <title>Infants hospitalized years apart are colonized by the same room-sourced microbial strains.</title>
        <authorList>
            <person name="Brooks B."/>
            <person name="Olm M.R."/>
            <person name="Firek B.A."/>
            <person name="Baker R."/>
            <person name="Thomas B.C."/>
            <person name="Morowitz M.J."/>
            <person name="Banfield J.F."/>
        </authorList>
    </citation>
    <scope>NUCLEOTIDE SEQUENCE [LARGE SCALE GENOMIC DNA]</scope>
    <source>
        <strain evidence="10">S2_005_003_R2_41</strain>
    </source>
</reference>
<feature type="domain" description="Ribbon-helix-helix protein CopG" evidence="8">
    <location>
        <begin position="3"/>
        <end position="40"/>
    </location>
</feature>
<evidence type="ECO:0000256" key="1">
    <source>
        <dbReference type="ARBA" id="ARBA00008478"/>
    </source>
</evidence>
<feature type="binding site" evidence="7">
    <location>
        <position position="102"/>
    </location>
    <ligand>
        <name>Ni(2+)</name>
        <dbReference type="ChEBI" id="CHEBI:49786"/>
    </ligand>
</feature>
<dbReference type="GO" id="GO:0010045">
    <property type="term" value="P:response to nickel cation"/>
    <property type="evidence" value="ECO:0007669"/>
    <property type="project" value="InterPro"/>
</dbReference>
<dbReference type="PANTHER" id="PTHR34719">
    <property type="entry name" value="NICKEL-RESPONSIVE REGULATOR"/>
    <property type="match status" value="1"/>
</dbReference>
<evidence type="ECO:0000259" key="8">
    <source>
        <dbReference type="Pfam" id="PF01402"/>
    </source>
</evidence>
<dbReference type="SUPFAM" id="SSF47598">
    <property type="entry name" value="Ribbon-helix-helix"/>
    <property type="match status" value="1"/>
</dbReference>
<evidence type="ECO:0000313" key="11">
    <source>
        <dbReference type="Proteomes" id="UP000249135"/>
    </source>
</evidence>
<dbReference type="CDD" id="cd22231">
    <property type="entry name" value="RHH_NikR_HicB-like"/>
    <property type="match status" value="1"/>
</dbReference>
<keyword evidence="5 7" id="KW-0238">DNA-binding</keyword>
<keyword evidence="3 7" id="KW-0479">Metal-binding</keyword>
<dbReference type="InterPro" id="IPR027271">
    <property type="entry name" value="Acetolactate_synth/TF_NikR_C"/>
</dbReference>
<gene>
    <name evidence="10" type="ORF">DI563_27220</name>
</gene>
<evidence type="ECO:0000256" key="5">
    <source>
        <dbReference type="ARBA" id="ARBA00023125"/>
    </source>
</evidence>
<evidence type="ECO:0000256" key="3">
    <source>
        <dbReference type="ARBA" id="ARBA00022723"/>
    </source>
</evidence>
<dbReference type="InterPro" id="IPR010985">
    <property type="entry name" value="Ribbon_hlx_hlx"/>
</dbReference>
<dbReference type="HAMAP" id="MF_00476">
    <property type="entry name" value="NikR"/>
    <property type="match status" value="1"/>
</dbReference>
<dbReference type="Gene3D" id="1.10.1220.10">
    <property type="entry name" value="Met repressor-like"/>
    <property type="match status" value="1"/>
</dbReference>
<dbReference type="Gene3D" id="3.30.70.1150">
    <property type="entry name" value="ACT-like. Chain A, domain 2"/>
    <property type="match status" value="1"/>
</dbReference>
<dbReference type="InterPro" id="IPR014864">
    <property type="entry name" value="TF_NikR_Ni-bd_C"/>
</dbReference>
<comment type="function">
    <text evidence="7">Transcriptional regulator.</text>
</comment>
<accession>A0A2W5PHE4</accession>
<dbReference type="NCBIfam" id="NF002815">
    <property type="entry name" value="PRK02967.1"/>
    <property type="match status" value="1"/>
</dbReference>
<evidence type="ECO:0000256" key="7">
    <source>
        <dbReference type="HAMAP-Rule" id="MF_00476"/>
    </source>
</evidence>
<dbReference type="InterPro" id="IPR002145">
    <property type="entry name" value="CopG"/>
</dbReference>
<dbReference type="InterPro" id="IPR013321">
    <property type="entry name" value="Arc_rbn_hlx_hlx"/>
</dbReference>
<dbReference type="Pfam" id="PF01402">
    <property type="entry name" value="RHH_1"/>
    <property type="match status" value="1"/>
</dbReference>
<feature type="binding site" evidence="7">
    <location>
        <position position="110"/>
    </location>
    <ligand>
        <name>Ni(2+)</name>
        <dbReference type="ChEBI" id="CHEBI:49786"/>
    </ligand>
</feature>
<dbReference type="NCBIfam" id="NF003381">
    <property type="entry name" value="PRK04460.1"/>
    <property type="match status" value="1"/>
</dbReference>
<dbReference type="Pfam" id="PF08753">
    <property type="entry name" value="NikR_C"/>
    <property type="match status" value="1"/>
</dbReference>
<feature type="binding site" evidence="7">
    <location>
        <position position="91"/>
    </location>
    <ligand>
        <name>Ni(2+)</name>
        <dbReference type="ChEBI" id="CHEBI:49786"/>
    </ligand>
</feature>
<dbReference type="SUPFAM" id="SSF55021">
    <property type="entry name" value="ACT-like"/>
    <property type="match status" value="1"/>
</dbReference>
<dbReference type="PANTHER" id="PTHR34719:SF2">
    <property type="entry name" value="NICKEL-RESPONSIVE REGULATOR"/>
    <property type="match status" value="1"/>
</dbReference>
<protein>
    <recommendedName>
        <fullName evidence="7">Putative nickel-responsive regulator</fullName>
    </recommendedName>
</protein>
<keyword evidence="6 7" id="KW-0804">Transcription</keyword>
<organism evidence="10 11">
    <name type="scientific">Variovorax paradoxus</name>
    <dbReference type="NCBI Taxonomy" id="34073"/>
    <lineage>
        <taxon>Bacteria</taxon>
        <taxon>Pseudomonadati</taxon>
        <taxon>Pseudomonadota</taxon>
        <taxon>Betaproteobacteria</taxon>
        <taxon>Burkholderiales</taxon>
        <taxon>Comamonadaceae</taxon>
        <taxon>Variovorax</taxon>
    </lineage>
</organism>